<dbReference type="Proteomes" id="UP001162131">
    <property type="component" value="Unassembled WGS sequence"/>
</dbReference>
<dbReference type="EMBL" id="CAJZBQ010000056">
    <property type="protein sequence ID" value="CAG9333551.1"/>
    <property type="molecule type" value="Genomic_DNA"/>
</dbReference>
<gene>
    <name evidence="2" type="ORF">BSTOLATCC_MIC58361</name>
</gene>
<evidence type="ECO:0000313" key="3">
    <source>
        <dbReference type="Proteomes" id="UP001162131"/>
    </source>
</evidence>
<keyword evidence="3" id="KW-1185">Reference proteome</keyword>
<sequence length="337" mass="39121">MMEARNRKFRQQESRNHEKLLKVILQIYKPKYRRSERPHLGKTPETDTESSNSESTETISEIKLNDYEPPKVKIDYSALEWDQKYKEANKITNGEFPGLIQDYCKGSISLSQLKQRYYSKKKNFNYYCLDDVQSSLIAPKEISLNPKKKHGCIKRLEVHPQRNLSVGKTSSGWNFSTKVNNPRIELSPQSAEEKSNIKLSKTPTNDSRAHHRQQRWCSVSKVDESLITDDYRKYRVTNDRKERDVPNIKYGGRLSAKNMHDILVSSLFPAKNPTERPQTPQKVKDAVFAAKLRIKHHNNSPPVKSRPVTASLLNSRRTNVSFTGFEIRDQIYIPDEL</sequence>
<feature type="compositionally biased region" description="Polar residues" evidence="1">
    <location>
        <begin position="197"/>
        <end position="206"/>
    </location>
</feature>
<name>A0AAU9K8U3_9CILI</name>
<feature type="compositionally biased region" description="Basic and acidic residues" evidence="1">
    <location>
        <begin position="33"/>
        <end position="45"/>
    </location>
</feature>
<accession>A0AAU9K8U3</accession>
<organism evidence="2 3">
    <name type="scientific">Blepharisma stoltei</name>
    <dbReference type="NCBI Taxonomy" id="1481888"/>
    <lineage>
        <taxon>Eukaryota</taxon>
        <taxon>Sar</taxon>
        <taxon>Alveolata</taxon>
        <taxon>Ciliophora</taxon>
        <taxon>Postciliodesmatophora</taxon>
        <taxon>Heterotrichea</taxon>
        <taxon>Heterotrichida</taxon>
        <taxon>Blepharismidae</taxon>
        <taxon>Blepharisma</taxon>
    </lineage>
</organism>
<evidence type="ECO:0000313" key="2">
    <source>
        <dbReference type="EMBL" id="CAG9333551.1"/>
    </source>
</evidence>
<protein>
    <submittedName>
        <fullName evidence="2">Uncharacterized protein</fullName>
    </submittedName>
</protein>
<proteinExistence type="predicted"/>
<feature type="region of interest" description="Disordered" evidence="1">
    <location>
        <begin position="184"/>
        <end position="213"/>
    </location>
</feature>
<evidence type="ECO:0000256" key="1">
    <source>
        <dbReference type="SAM" id="MobiDB-lite"/>
    </source>
</evidence>
<feature type="region of interest" description="Disordered" evidence="1">
    <location>
        <begin position="32"/>
        <end position="62"/>
    </location>
</feature>
<dbReference type="AlphaFoldDB" id="A0AAU9K8U3"/>
<feature type="compositionally biased region" description="Low complexity" evidence="1">
    <location>
        <begin position="49"/>
        <end position="61"/>
    </location>
</feature>
<comment type="caution">
    <text evidence="2">The sequence shown here is derived from an EMBL/GenBank/DDBJ whole genome shotgun (WGS) entry which is preliminary data.</text>
</comment>
<reference evidence="2" key="1">
    <citation type="submission" date="2021-09" db="EMBL/GenBank/DDBJ databases">
        <authorList>
            <consortium name="AG Swart"/>
            <person name="Singh M."/>
            <person name="Singh A."/>
            <person name="Seah K."/>
            <person name="Emmerich C."/>
        </authorList>
    </citation>
    <scope>NUCLEOTIDE SEQUENCE</scope>
    <source>
        <strain evidence="2">ATCC30299</strain>
    </source>
</reference>